<dbReference type="PANTHER" id="PTHR30055:SF234">
    <property type="entry name" value="HTH-TYPE TRANSCRIPTIONAL REGULATOR BETI"/>
    <property type="match status" value="1"/>
</dbReference>
<dbReference type="PRINTS" id="PR00455">
    <property type="entry name" value="HTHTETR"/>
</dbReference>
<dbReference type="Pfam" id="PF21597">
    <property type="entry name" value="TetR_C_43"/>
    <property type="match status" value="1"/>
</dbReference>
<evidence type="ECO:0000313" key="6">
    <source>
        <dbReference type="EMBL" id="KKB61684.1"/>
    </source>
</evidence>
<dbReference type="PANTHER" id="PTHR30055">
    <property type="entry name" value="HTH-TYPE TRANSCRIPTIONAL REGULATOR RUTR"/>
    <property type="match status" value="1"/>
</dbReference>
<dbReference type="InterPro" id="IPR036271">
    <property type="entry name" value="Tet_transcr_reg_TetR-rel_C_sf"/>
</dbReference>
<dbReference type="AlphaFoldDB" id="A0A0F5JVN3"/>
<keyword evidence="2 4" id="KW-0238">DNA-binding</keyword>
<keyword evidence="3" id="KW-0804">Transcription</keyword>
<dbReference type="Pfam" id="PF00440">
    <property type="entry name" value="TetR_N"/>
    <property type="match status" value="1"/>
</dbReference>
<dbReference type="InterPro" id="IPR009057">
    <property type="entry name" value="Homeodomain-like_sf"/>
</dbReference>
<dbReference type="Gene3D" id="1.10.357.10">
    <property type="entry name" value="Tetracycline Repressor, domain 2"/>
    <property type="match status" value="1"/>
</dbReference>
<reference evidence="6 7" key="1">
    <citation type="submission" date="2015-03" db="EMBL/GenBank/DDBJ databases">
        <title>Draft Genome Sequence of Burkholderia andropogonis type strain ICMP2807, isolated from Sorghum bicolor.</title>
        <authorList>
            <person name="Lopes-Santos L."/>
            <person name="Castro D.B."/>
            <person name="Ottoboni L.M."/>
            <person name="Park D."/>
            <person name="Weirc B.S."/>
            <person name="Destefano S.A."/>
        </authorList>
    </citation>
    <scope>NUCLEOTIDE SEQUENCE [LARGE SCALE GENOMIC DNA]</scope>
    <source>
        <strain evidence="6 7">ICMP2807</strain>
    </source>
</reference>
<dbReference type="EMBL" id="LAQU01000035">
    <property type="protein sequence ID" value="KKB61684.1"/>
    <property type="molecule type" value="Genomic_DNA"/>
</dbReference>
<proteinExistence type="predicted"/>
<protein>
    <submittedName>
        <fullName evidence="6">TetR family transcriptional regulator</fullName>
    </submittedName>
</protein>
<comment type="caution">
    <text evidence="6">The sequence shown here is derived from an EMBL/GenBank/DDBJ whole genome shotgun (WGS) entry which is preliminary data.</text>
</comment>
<dbReference type="STRING" id="28092.WM40_21900"/>
<accession>A0A0F5JVN3</accession>
<dbReference type="PATRIC" id="fig|28092.6.peg.5154"/>
<evidence type="ECO:0000256" key="3">
    <source>
        <dbReference type="ARBA" id="ARBA00023163"/>
    </source>
</evidence>
<evidence type="ECO:0000256" key="2">
    <source>
        <dbReference type="ARBA" id="ARBA00023125"/>
    </source>
</evidence>
<sequence>MRADARKNYNHVLAVARNVVAEHGADASMRDIARQAEVGLATLLRHFPTREALFDALLRENLDALTQKALALETSKPPGDALISWFREGVAFVHSYSGVTALMASAHEDPDSALYASCKAVHESGARLLLRAQKQGEARSDMDGVDLFALMSSLGWLADQPAFEQRGDHLLDLISSAILTDRPRKVIKKASDR</sequence>
<dbReference type="GO" id="GO:0000976">
    <property type="term" value="F:transcription cis-regulatory region binding"/>
    <property type="evidence" value="ECO:0007669"/>
    <property type="project" value="TreeGrafter"/>
</dbReference>
<evidence type="ECO:0000259" key="5">
    <source>
        <dbReference type="PROSITE" id="PS50977"/>
    </source>
</evidence>
<dbReference type="OrthoDB" id="9089941at2"/>
<name>A0A0F5JVN3_9BURK</name>
<dbReference type="InterPro" id="IPR001647">
    <property type="entry name" value="HTH_TetR"/>
</dbReference>
<dbReference type="PROSITE" id="PS50977">
    <property type="entry name" value="HTH_TETR_2"/>
    <property type="match status" value="1"/>
</dbReference>
<feature type="domain" description="HTH tetR-type" evidence="5">
    <location>
        <begin position="6"/>
        <end position="65"/>
    </location>
</feature>
<evidence type="ECO:0000313" key="7">
    <source>
        <dbReference type="Proteomes" id="UP000033618"/>
    </source>
</evidence>
<dbReference type="InterPro" id="IPR050109">
    <property type="entry name" value="HTH-type_TetR-like_transc_reg"/>
</dbReference>
<dbReference type="GO" id="GO:0003700">
    <property type="term" value="F:DNA-binding transcription factor activity"/>
    <property type="evidence" value="ECO:0007669"/>
    <property type="project" value="TreeGrafter"/>
</dbReference>
<dbReference type="Proteomes" id="UP000033618">
    <property type="component" value="Unassembled WGS sequence"/>
</dbReference>
<keyword evidence="7" id="KW-1185">Reference proteome</keyword>
<feature type="DNA-binding region" description="H-T-H motif" evidence="4">
    <location>
        <begin position="28"/>
        <end position="47"/>
    </location>
</feature>
<keyword evidence="1" id="KW-0805">Transcription regulation</keyword>
<dbReference type="RefSeq" id="WP_024905855.1">
    <property type="nucleotide sequence ID" value="NZ_CADFGU010000011.1"/>
</dbReference>
<evidence type="ECO:0000256" key="1">
    <source>
        <dbReference type="ARBA" id="ARBA00023015"/>
    </source>
</evidence>
<dbReference type="SUPFAM" id="SSF46689">
    <property type="entry name" value="Homeodomain-like"/>
    <property type="match status" value="1"/>
</dbReference>
<dbReference type="SUPFAM" id="SSF48498">
    <property type="entry name" value="Tetracyclin repressor-like, C-terminal domain"/>
    <property type="match status" value="1"/>
</dbReference>
<dbReference type="InterPro" id="IPR049445">
    <property type="entry name" value="TetR_SbtR-like_C"/>
</dbReference>
<evidence type="ECO:0000256" key="4">
    <source>
        <dbReference type="PROSITE-ProRule" id="PRU00335"/>
    </source>
</evidence>
<organism evidence="6 7">
    <name type="scientific">Robbsia andropogonis</name>
    <dbReference type="NCBI Taxonomy" id="28092"/>
    <lineage>
        <taxon>Bacteria</taxon>
        <taxon>Pseudomonadati</taxon>
        <taxon>Pseudomonadota</taxon>
        <taxon>Betaproteobacteria</taxon>
        <taxon>Burkholderiales</taxon>
        <taxon>Burkholderiaceae</taxon>
        <taxon>Robbsia</taxon>
    </lineage>
</organism>
<gene>
    <name evidence="6" type="ORF">WM40_21900</name>
</gene>